<name>A0A9J6B9Q1_POLVA</name>
<dbReference type="Proteomes" id="UP001107558">
    <property type="component" value="Unassembled WGS sequence"/>
</dbReference>
<gene>
    <name evidence="1" type="ORF">PVAND_017624</name>
</gene>
<keyword evidence="2" id="KW-1185">Reference proteome</keyword>
<protein>
    <submittedName>
        <fullName evidence="1">Uncharacterized protein</fullName>
    </submittedName>
</protein>
<accession>A0A9J6B9Q1</accession>
<dbReference type="AlphaFoldDB" id="A0A9J6B9Q1"/>
<evidence type="ECO:0000313" key="1">
    <source>
        <dbReference type="EMBL" id="KAG5666243.1"/>
    </source>
</evidence>
<reference evidence="1" key="1">
    <citation type="submission" date="2021-03" db="EMBL/GenBank/DDBJ databases">
        <title>Chromosome level genome of the anhydrobiotic midge Polypedilum vanderplanki.</title>
        <authorList>
            <person name="Yoshida Y."/>
            <person name="Kikawada T."/>
            <person name="Gusev O."/>
        </authorList>
    </citation>
    <scope>NUCLEOTIDE SEQUENCE</scope>
    <source>
        <strain evidence="1">NIAS01</strain>
        <tissue evidence="1">Whole body or cell culture</tissue>
    </source>
</reference>
<comment type="caution">
    <text evidence="1">The sequence shown here is derived from an EMBL/GenBank/DDBJ whole genome shotgun (WGS) entry which is preliminary data.</text>
</comment>
<organism evidence="1 2">
    <name type="scientific">Polypedilum vanderplanki</name>
    <name type="common">Sleeping chironomid midge</name>
    <dbReference type="NCBI Taxonomy" id="319348"/>
    <lineage>
        <taxon>Eukaryota</taxon>
        <taxon>Metazoa</taxon>
        <taxon>Ecdysozoa</taxon>
        <taxon>Arthropoda</taxon>
        <taxon>Hexapoda</taxon>
        <taxon>Insecta</taxon>
        <taxon>Pterygota</taxon>
        <taxon>Neoptera</taxon>
        <taxon>Endopterygota</taxon>
        <taxon>Diptera</taxon>
        <taxon>Nematocera</taxon>
        <taxon>Chironomoidea</taxon>
        <taxon>Chironomidae</taxon>
        <taxon>Chironominae</taxon>
        <taxon>Polypedilum</taxon>
        <taxon>Polypedilum</taxon>
    </lineage>
</organism>
<dbReference type="EMBL" id="JADBJN010000014">
    <property type="protein sequence ID" value="KAG5666243.1"/>
    <property type="molecule type" value="Genomic_DNA"/>
</dbReference>
<evidence type="ECO:0000313" key="2">
    <source>
        <dbReference type="Proteomes" id="UP001107558"/>
    </source>
</evidence>
<sequence length="624" mass="73142">MSTIVSDEFSLRLFSNSSLDVFPENTIAQFTIDLGEHLIFNEESQFMVALIELYIPESFQNQDELNMKDAIFCYDYDFSKIKENVKKPLKNLSIQKDEEGKTDKKDEEKKKNIEINENKQQTKTVENFMIKRVEDKMDLLISYAIEQITDPSIYLCPDYFKEFEDPNLIFDHAITLKKHLPFQKQNFFDPGKLGTIKFPISFSLPQGEKIEDYAPPINSEEALQYLKEPYVALQPGDVYSLANILFMCIVKIIKNVTFRTANIETHKKDVGEIMAKYSANKIVNFAHELKEHRAKTTRLIKHFIHHFIKSVRNEIELILFEKEKTLPMFHFNSNYLFIYTDIVEDSIVGNTRAKILGIIPTNNQTARHIKMDIITYHKLSTNHIRYIRFEMRTEYVCSRVSMEERELEEKKQKKFPQYFAQSTQFFNNKQFTIGLNENFAISLLLKQINKFDIIELGIISINLLLHQLPNWLDQLRRKFENKLEIKLENNLILKGKIKKGICYIQIQNRVSQEKILLDESDVELLLAFRLYIFHQLNSLSINQANINNLVTQYTQKSGNRLFSSVPSSAIDFSQYNISSIAPIDYIALFHTIYPVLGKEKIKAEYELYNLLPQFFNTTFAEDPN</sequence>
<proteinExistence type="predicted"/>